<evidence type="ECO:0000259" key="5">
    <source>
        <dbReference type="Pfam" id="PF01168"/>
    </source>
</evidence>
<organism evidence="6 7">
    <name type="scientific">Phorcysia thermohydrogeniphila</name>
    <dbReference type="NCBI Taxonomy" id="936138"/>
    <lineage>
        <taxon>Bacteria</taxon>
        <taxon>Pseudomonadati</taxon>
        <taxon>Aquificota</taxon>
        <taxon>Aquificia</taxon>
        <taxon>Desulfurobacteriales</taxon>
        <taxon>Desulfurobacteriaceae</taxon>
        <taxon>Phorcysia</taxon>
    </lineage>
</organism>
<sequence>MTIARNVEEIRKRIVNACERAGRNPEGVQILAATKTRTPEEIKEAFEAGIRLFGENRVQEARDKIPVLKELPAEWHMIGHLQTNKVKYAVKLFDVIETVDRQKLVDELEKRLSQLGKVMRVFIEVKLSPEETKHGCSPEEVEPLARYILGKEHLKLEGLMTVPPYLDDPEDVRPYFKKLREIRDRLQDSLGVPLPQLSMGMSHDFEVAIEEGATIVRIGTAIFGERRY</sequence>
<feature type="domain" description="Alanine racemase N-terminal" evidence="5">
    <location>
        <begin position="10"/>
        <end position="226"/>
    </location>
</feature>
<dbReference type="PIRSF" id="PIRSF004848">
    <property type="entry name" value="YBL036c_PLPDEIII"/>
    <property type="match status" value="1"/>
</dbReference>
<keyword evidence="1 2" id="KW-0663">Pyridoxal phosphate</keyword>
<dbReference type="AlphaFoldDB" id="A0A4V2PDS9"/>
<dbReference type="OrthoDB" id="9804072at2"/>
<dbReference type="FunFam" id="3.20.20.10:FF:000018">
    <property type="entry name" value="Pyridoxal phosphate homeostasis protein"/>
    <property type="match status" value="1"/>
</dbReference>
<dbReference type="InterPro" id="IPR011078">
    <property type="entry name" value="PyrdxlP_homeostasis"/>
</dbReference>
<evidence type="ECO:0000256" key="2">
    <source>
        <dbReference type="HAMAP-Rule" id="MF_02087"/>
    </source>
</evidence>
<dbReference type="Gene3D" id="3.20.20.10">
    <property type="entry name" value="Alanine racemase"/>
    <property type="match status" value="1"/>
</dbReference>
<evidence type="ECO:0000313" key="6">
    <source>
        <dbReference type="EMBL" id="TCK06466.1"/>
    </source>
</evidence>
<evidence type="ECO:0000256" key="4">
    <source>
        <dbReference type="RuleBase" id="RU004514"/>
    </source>
</evidence>
<dbReference type="NCBIfam" id="TIGR00044">
    <property type="entry name" value="YggS family pyridoxal phosphate-dependent enzyme"/>
    <property type="match status" value="1"/>
</dbReference>
<dbReference type="PANTHER" id="PTHR10146:SF14">
    <property type="entry name" value="PYRIDOXAL PHOSPHATE HOMEOSTASIS PROTEIN"/>
    <property type="match status" value="1"/>
</dbReference>
<comment type="similarity">
    <text evidence="2 4">Belongs to the pyridoxal phosphate-binding protein YggS/PROSC family.</text>
</comment>
<keyword evidence="7" id="KW-1185">Reference proteome</keyword>
<name>A0A4V2PDS9_9BACT</name>
<evidence type="ECO:0000256" key="1">
    <source>
        <dbReference type="ARBA" id="ARBA00022898"/>
    </source>
</evidence>
<dbReference type="PANTHER" id="PTHR10146">
    <property type="entry name" value="PROLINE SYNTHETASE CO-TRANSCRIBED BACTERIAL HOMOLOG PROTEIN"/>
    <property type="match status" value="1"/>
</dbReference>
<proteinExistence type="inferred from homology"/>
<dbReference type="InterPro" id="IPR029066">
    <property type="entry name" value="PLP-binding_barrel"/>
</dbReference>
<reference evidence="6 7" key="1">
    <citation type="submission" date="2019-03" db="EMBL/GenBank/DDBJ databases">
        <title>Genomic Encyclopedia of Archaeal and Bacterial Type Strains, Phase II (KMG-II): from individual species to whole genera.</title>
        <authorList>
            <person name="Goeker M."/>
        </authorList>
    </citation>
    <scope>NUCLEOTIDE SEQUENCE [LARGE SCALE GENOMIC DNA]</scope>
    <source>
        <strain evidence="6 7">DSM 24425</strain>
    </source>
</reference>
<dbReference type="Proteomes" id="UP000295777">
    <property type="component" value="Unassembled WGS sequence"/>
</dbReference>
<accession>A0A4V2PDS9</accession>
<comment type="caution">
    <text evidence="6">The sequence shown here is derived from an EMBL/GenBank/DDBJ whole genome shotgun (WGS) entry which is preliminary data.</text>
</comment>
<evidence type="ECO:0000313" key="7">
    <source>
        <dbReference type="Proteomes" id="UP000295777"/>
    </source>
</evidence>
<feature type="modified residue" description="N6-(pyridoxal phosphate)lysine" evidence="2 3">
    <location>
        <position position="35"/>
    </location>
</feature>
<dbReference type="EMBL" id="SMFV01000001">
    <property type="protein sequence ID" value="TCK06466.1"/>
    <property type="molecule type" value="Genomic_DNA"/>
</dbReference>
<comment type="cofactor">
    <cofactor evidence="3">
        <name>pyridoxal 5'-phosphate</name>
        <dbReference type="ChEBI" id="CHEBI:597326"/>
    </cofactor>
</comment>
<evidence type="ECO:0000256" key="3">
    <source>
        <dbReference type="PIRSR" id="PIRSR004848-1"/>
    </source>
</evidence>
<dbReference type="CDD" id="cd00635">
    <property type="entry name" value="PLPDE_III_YBL036c_like"/>
    <property type="match status" value="1"/>
</dbReference>
<dbReference type="GO" id="GO:0030170">
    <property type="term" value="F:pyridoxal phosphate binding"/>
    <property type="evidence" value="ECO:0007669"/>
    <property type="project" value="UniProtKB-UniRule"/>
</dbReference>
<dbReference type="InterPro" id="IPR001608">
    <property type="entry name" value="Ala_racemase_N"/>
</dbReference>
<dbReference type="Pfam" id="PF01168">
    <property type="entry name" value="Ala_racemase_N"/>
    <property type="match status" value="1"/>
</dbReference>
<dbReference type="RefSeq" id="WP_132525035.1">
    <property type="nucleotide sequence ID" value="NZ_SMFV01000001.1"/>
</dbReference>
<dbReference type="SUPFAM" id="SSF51419">
    <property type="entry name" value="PLP-binding barrel"/>
    <property type="match status" value="1"/>
</dbReference>
<comment type="function">
    <text evidence="2">Pyridoxal 5'-phosphate (PLP)-binding protein, which is involved in PLP homeostasis.</text>
</comment>
<dbReference type="HAMAP" id="MF_02087">
    <property type="entry name" value="PLP_homeostasis"/>
    <property type="match status" value="1"/>
</dbReference>
<gene>
    <name evidence="6" type="ORF">CLV27_0267</name>
</gene>
<protein>
    <recommendedName>
        <fullName evidence="2">Pyridoxal phosphate homeostasis protein</fullName>
        <shortName evidence="2">PLP homeostasis protein</shortName>
    </recommendedName>
</protein>